<accession>A0A5J6LB64</accession>
<evidence type="ECO:0000256" key="6">
    <source>
        <dbReference type="HAMAP-Rule" id="MF_01877"/>
    </source>
</evidence>
<dbReference type="PANTHER" id="PTHR46111">
    <property type="entry name" value="RIBOSOMAL RNA SMALL SUBUNIT METHYLTRANSFERASE I"/>
    <property type="match status" value="1"/>
</dbReference>
<dbReference type="InterPro" id="IPR014777">
    <property type="entry name" value="4pyrrole_Mease_sub1"/>
</dbReference>
<dbReference type="Pfam" id="PF23016">
    <property type="entry name" value="RsmI_C"/>
    <property type="match status" value="1"/>
</dbReference>
<evidence type="ECO:0000256" key="4">
    <source>
        <dbReference type="ARBA" id="ARBA00022679"/>
    </source>
</evidence>
<dbReference type="InterPro" id="IPR018063">
    <property type="entry name" value="SAM_MeTrfase_RsmI_CS"/>
</dbReference>
<dbReference type="CDD" id="cd11648">
    <property type="entry name" value="RsmI"/>
    <property type="match status" value="1"/>
</dbReference>
<dbReference type="GO" id="GO:0070677">
    <property type="term" value="F:rRNA (cytosine-2'-O-)-methyltransferase activity"/>
    <property type="evidence" value="ECO:0007669"/>
    <property type="project" value="UniProtKB-UniRule"/>
</dbReference>
<proteinExistence type="inferred from homology"/>
<dbReference type="InterPro" id="IPR000878">
    <property type="entry name" value="4pyrrol_Mease"/>
</dbReference>
<dbReference type="InterPro" id="IPR008189">
    <property type="entry name" value="rRNA_ssu_MeTfrase_I"/>
</dbReference>
<dbReference type="Gene3D" id="3.40.1010.10">
    <property type="entry name" value="Cobalt-precorrin-4 Transmethylase, Domain 1"/>
    <property type="match status" value="1"/>
</dbReference>
<dbReference type="Pfam" id="PF00590">
    <property type="entry name" value="TP_methylase"/>
    <property type="match status" value="1"/>
</dbReference>
<dbReference type="AlphaFoldDB" id="A0A5J6LB64"/>
<evidence type="ECO:0000313" key="10">
    <source>
        <dbReference type="Proteomes" id="UP000325606"/>
    </source>
</evidence>
<dbReference type="PROSITE" id="PS01296">
    <property type="entry name" value="RSMI"/>
    <property type="match status" value="1"/>
</dbReference>
<dbReference type="PANTHER" id="PTHR46111:SF1">
    <property type="entry name" value="RIBOSOMAL RNA SMALL SUBUNIT METHYLTRANSFERASE I"/>
    <property type="match status" value="1"/>
</dbReference>
<comment type="function">
    <text evidence="6">Catalyzes the 2'-O-methylation of the ribose of cytidine 1402 (C1402) in 16S rRNA.</text>
</comment>
<reference evidence="9 10" key="1">
    <citation type="submission" date="2019-09" db="EMBL/GenBank/DDBJ databases">
        <title>Nitrincola iocasae sp. nov., a bacterium isolated from the sediment collected at a cold seep field in South China Sea.</title>
        <authorList>
            <person name="Zhang H."/>
            <person name="Wang H."/>
            <person name="Li C."/>
        </authorList>
    </citation>
    <scope>NUCLEOTIDE SEQUENCE [LARGE SCALE GENOMIC DNA]</scope>
    <source>
        <strain evidence="9 10">KXZD1103</strain>
    </source>
</reference>
<comment type="subcellular location">
    <subcellularLocation>
        <location evidence="6">Cytoplasm</location>
    </subcellularLocation>
</comment>
<evidence type="ECO:0000256" key="1">
    <source>
        <dbReference type="ARBA" id="ARBA00022490"/>
    </source>
</evidence>
<dbReference type="GO" id="GO:0005737">
    <property type="term" value="C:cytoplasm"/>
    <property type="evidence" value="ECO:0007669"/>
    <property type="project" value="UniProtKB-SubCell"/>
</dbReference>
<protein>
    <recommendedName>
        <fullName evidence="6">Ribosomal RNA small subunit methyltransferase I</fullName>
        <ecNumber evidence="6">2.1.1.198</ecNumber>
    </recommendedName>
    <alternativeName>
        <fullName evidence="6">16S rRNA 2'-O-ribose C1402 methyltransferase</fullName>
    </alternativeName>
    <alternativeName>
        <fullName evidence="6">rRNA (cytidine-2'-O-)-methyltransferase RsmI</fullName>
    </alternativeName>
</protein>
<sequence>MAEPVLYVIATPIGNLGDLSPRAIELLSKADLIAAEDTRHTGRLLAYFNIKSTLISVHDHNENARADLIIRHLSAGKTIALVSDAGTPLISDPGFSLVRRVREAGYTVSPVPGCCAFIAALSAAGLPSDRFMFIGFLPAKQQARLKSLAALVEYSCTLIFYESTHRILDSLQAMIEVFGADREAVVAREITKTFETIKHGSLAELLLWMQSDANQQKGEFVVLVHGASAPQADKEGPDARSLEIVRLLAEELPPKKAAALAAQITGVHKKSLYEALLQR</sequence>
<evidence type="ECO:0000256" key="5">
    <source>
        <dbReference type="ARBA" id="ARBA00022691"/>
    </source>
</evidence>
<evidence type="ECO:0000259" key="7">
    <source>
        <dbReference type="Pfam" id="PF00590"/>
    </source>
</evidence>
<evidence type="ECO:0000256" key="3">
    <source>
        <dbReference type="ARBA" id="ARBA00022603"/>
    </source>
</evidence>
<dbReference type="SUPFAM" id="SSF53790">
    <property type="entry name" value="Tetrapyrrole methylase"/>
    <property type="match status" value="1"/>
</dbReference>
<keyword evidence="5 6" id="KW-0949">S-adenosyl-L-methionine</keyword>
<gene>
    <name evidence="6 9" type="primary">rsmI</name>
    <name evidence="9" type="ORF">F5I99_04250</name>
</gene>
<dbReference type="Proteomes" id="UP000325606">
    <property type="component" value="Chromosome"/>
</dbReference>
<feature type="domain" description="Tetrapyrrole methylase" evidence="7">
    <location>
        <begin position="6"/>
        <end position="205"/>
    </location>
</feature>
<dbReference type="FunFam" id="3.40.1010.10:FF:000007">
    <property type="entry name" value="Ribosomal RNA small subunit methyltransferase I"/>
    <property type="match status" value="1"/>
</dbReference>
<keyword evidence="4 6" id="KW-0808">Transferase</keyword>
<dbReference type="RefSeq" id="WP_151053807.1">
    <property type="nucleotide sequence ID" value="NZ_CP044222.1"/>
</dbReference>
<dbReference type="EC" id="2.1.1.198" evidence="6"/>
<dbReference type="Gene3D" id="3.30.950.10">
    <property type="entry name" value="Methyltransferase, Cobalt-precorrin-4 Transmethylase, Domain 2"/>
    <property type="match status" value="1"/>
</dbReference>
<dbReference type="FunFam" id="3.30.950.10:FF:000002">
    <property type="entry name" value="Ribosomal RNA small subunit methyltransferase I"/>
    <property type="match status" value="1"/>
</dbReference>
<dbReference type="KEGG" id="nik:F5I99_04250"/>
<evidence type="ECO:0000313" key="9">
    <source>
        <dbReference type="EMBL" id="QEW05763.1"/>
    </source>
</evidence>
<keyword evidence="10" id="KW-1185">Reference proteome</keyword>
<keyword evidence="3 6" id="KW-0489">Methyltransferase</keyword>
<dbReference type="InterPro" id="IPR053910">
    <property type="entry name" value="RsmI_HTH"/>
</dbReference>
<dbReference type="NCBIfam" id="TIGR00096">
    <property type="entry name" value="16S rRNA (cytidine(1402)-2'-O)-methyltransferase"/>
    <property type="match status" value="1"/>
</dbReference>
<keyword evidence="1 6" id="KW-0963">Cytoplasm</keyword>
<keyword evidence="2 6" id="KW-0698">rRNA processing</keyword>
<name>A0A5J6LB64_9GAMM</name>
<evidence type="ECO:0000259" key="8">
    <source>
        <dbReference type="Pfam" id="PF23016"/>
    </source>
</evidence>
<dbReference type="InterPro" id="IPR035996">
    <property type="entry name" value="4pyrrol_Methylase_sf"/>
</dbReference>
<dbReference type="PIRSF" id="PIRSF005917">
    <property type="entry name" value="MTase_YraL"/>
    <property type="match status" value="1"/>
</dbReference>
<dbReference type="EMBL" id="CP044222">
    <property type="protein sequence ID" value="QEW05763.1"/>
    <property type="molecule type" value="Genomic_DNA"/>
</dbReference>
<organism evidence="9 10">
    <name type="scientific">Nitrincola iocasae</name>
    <dbReference type="NCBI Taxonomy" id="2614693"/>
    <lineage>
        <taxon>Bacteria</taxon>
        <taxon>Pseudomonadati</taxon>
        <taxon>Pseudomonadota</taxon>
        <taxon>Gammaproteobacteria</taxon>
        <taxon>Oceanospirillales</taxon>
        <taxon>Oceanospirillaceae</taxon>
        <taxon>Nitrincola</taxon>
    </lineage>
</organism>
<comment type="similarity">
    <text evidence="6">Belongs to the methyltransferase superfamily. RsmI family.</text>
</comment>
<dbReference type="HAMAP" id="MF_01877">
    <property type="entry name" value="16SrRNA_methyltr_I"/>
    <property type="match status" value="1"/>
</dbReference>
<comment type="catalytic activity">
    <reaction evidence="6">
        <text>cytidine(1402) in 16S rRNA + S-adenosyl-L-methionine = 2'-O-methylcytidine(1402) in 16S rRNA + S-adenosyl-L-homocysteine + H(+)</text>
        <dbReference type="Rhea" id="RHEA:42924"/>
        <dbReference type="Rhea" id="RHEA-COMP:10285"/>
        <dbReference type="Rhea" id="RHEA-COMP:10286"/>
        <dbReference type="ChEBI" id="CHEBI:15378"/>
        <dbReference type="ChEBI" id="CHEBI:57856"/>
        <dbReference type="ChEBI" id="CHEBI:59789"/>
        <dbReference type="ChEBI" id="CHEBI:74495"/>
        <dbReference type="ChEBI" id="CHEBI:82748"/>
        <dbReference type="EC" id="2.1.1.198"/>
    </reaction>
</comment>
<dbReference type="InterPro" id="IPR014776">
    <property type="entry name" value="4pyrrole_Mease_sub2"/>
</dbReference>
<feature type="domain" description="RsmI HTH" evidence="8">
    <location>
        <begin position="237"/>
        <end position="278"/>
    </location>
</feature>
<evidence type="ECO:0000256" key="2">
    <source>
        <dbReference type="ARBA" id="ARBA00022552"/>
    </source>
</evidence>